<dbReference type="EMBL" id="BARS01051819">
    <property type="protein sequence ID" value="GAG49009.1"/>
    <property type="molecule type" value="Genomic_DNA"/>
</dbReference>
<name>X0XZW6_9ZZZZ</name>
<sequence length="70" mass="8247">MSERHRSMHENLSVYEIRVATWYKPREEIVGGEKLPFDTLSNRYFSRHYSSNISLMQSKGYSSTLDISVM</sequence>
<organism evidence="1">
    <name type="scientific">marine sediment metagenome</name>
    <dbReference type="NCBI Taxonomy" id="412755"/>
    <lineage>
        <taxon>unclassified sequences</taxon>
        <taxon>metagenomes</taxon>
        <taxon>ecological metagenomes</taxon>
    </lineage>
</organism>
<reference evidence="1" key="1">
    <citation type="journal article" date="2014" name="Front. Microbiol.">
        <title>High frequency of phylogenetically diverse reductive dehalogenase-homologous genes in deep subseafloor sedimentary metagenomes.</title>
        <authorList>
            <person name="Kawai M."/>
            <person name="Futagami T."/>
            <person name="Toyoda A."/>
            <person name="Takaki Y."/>
            <person name="Nishi S."/>
            <person name="Hori S."/>
            <person name="Arai W."/>
            <person name="Tsubouchi T."/>
            <person name="Morono Y."/>
            <person name="Uchiyama I."/>
            <person name="Ito T."/>
            <person name="Fujiyama A."/>
            <person name="Inagaki F."/>
            <person name="Takami H."/>
        </authorList>
    </citation>
    <scope>NUCLEOTIDE SEQUENCE</scope>
    <source>
        <strain evidence="1">Expedition CK06-06</strain>
    </source>
</reference>
<accession>X0XZW6</accession>
<protein>
    <submittedName>
        <fullName evidence="1">Uncharacterized protein</fullName>
    </submittedName>
</protein>
<evidence type="ECO:0000313" key="1">
    <source>
        <dbReference type="EMBL" id="GAG49009.1"/>
    </source>
</evidence>
<gene>
    <name evidence="1" type="ORF">S01H1_77128</name>
</gene>
<dbReference type="AlphaFoldDB" id="X0XZW6"/>
<proteinExistence type="predicted"/>
<comment type="caution">
    <text evidence="1">The sequence shown here is derived from an EMBL/GenBank/DDBJ whole genome shotgun (WGS) entry which is preliminary data.</text>
</comment>